<evidence type="ECO:0000259" key="1">
    <source>
        <dbReference type="PROSITE" id="PS50234"/>
    </source>
</evidence>
<dbReference type="SMART" id="SM00327">
    <property type="entry name" value="VWA"/>
    <property type="match status" value="1"/>
</dbReference>
<dbReference type="InterPro" id="IPR002035">
    <property type="entry name" value="VWF_A"/>
</dbReference>
<organism evidence="2 3">
    <name type="scientific">Paramecium pentaurelia</name>
    <dbReference type="NCBI Taxonomy" id="43138"/>
    <lineage>
        <taxon>Eukaryota</taxon>
        <taxon>Sar</taxon>
        <taxon>Alveolata</taxon>
        <taxon>Ciliophora</taxon>
        <taxon>Intramacronucleata</taxon>
        <taxon>Oligohymenophorea</taxon>
        <taxon>Peniculida</taxon>
        <taxon>Parameciidae</taxon>
        <taxon>Paramecium</taxon>
    </lineage>
</organism>
<proteinExistence type="predicted"/>
<dbReference type="PROSITE" id="PS50234">
    <property type="entry name" value="VWFA"/>
    <property type="match status" value="1"/>
</dbReference>
<accession>A0A8S1YIY6</accession>
<dbReference type="InterPro" id="IPR051266">
    <property type="entry name" value="CLCR"/>
</dbReference>
<name>A0A8S1YIY6_9CILI</name>
<dbReference type="OrthoDB" id="687730at2759"/>
<feature type="domain" description="VWFA" evidence="1">
    <location>
        <begin position="281"/>
        <end position="451"/>
    </location>
</feature>
<dbReference type="EMBL" id="CAJJDO010000179">
    <property type="protein sequence ID" value="CAD8213463.1"/>
    <property type="molecule type" value="Genomic_DNA"/>
</dbReference>
<dbReference type="PANTHER" id="PTHR10579">
    <property type="entry name" value="CALCIUM-ACTIVATED CHLORIDE CHANNEL REGULATOR"/>
    <property type="match status" value="1"/>
</dbReference>
<dbReference type="Proteomes" id="UP000689195">
    <property type="component" value="Unassembled WGS sequence"/>
</dbReference>
<dbReference type="Pfam" id="PF00092">
    <property type="entry name" value="VWA"/>
    <property type="match status" value="1"/>
</dbReference>
<evidence type="ECO:0000313" key="2">
    <source>
        <dbReference type="EMBL" id="CAD8213463.1"/>
    </source>
</evidence>
<keyword evidence="3" id="KW-1185">Reference proteome</keyword>
<protein>
    <recommendedName>
        <fullName evidence="1">VWFA domain-containing protein</fullName>
    </recommendedName>
</protein>
<reference evidence="2" key="1">
    <citation type="submission" date="2021-01" db="EMBL/GenBank/DDBJ databases">
        <authorList>
            <consortium name="Genoscope - CEA"/>
            <person name="William W."/>
        </authorList>
    </citation>
    <scope>NUCLEOTIDE SEQUENCE</scope>
</reference>
<dbReference type="AlphaFoldDB" id="A0A8S1YIY6"/>
<sequence length="700" mass="81586">MKSKQLHMNQRNQQQFPIQQQQIQQQNLFYDEDKSLNVQLLRTLKQPPHSIRQNNIDINFHLNQLKKNPFQNSNQQKVNHFKIGHRQIKQSQQSASLVRRDMNNNNNNNTNQLIEQIKNQYYSPQQQNVQITPYKLIQQSHNNQMSQFSRNINNNYIQLDQFIPQNRDQSPQLDFNQLFSRTNQNLFRYSELRKRKQQLLEEIQIKTETIFDNDEYIAPQENQINKNLSNNDLSSKVSFEIKCLQKTCKLKNEESQQLPAMISIKTQEIDSIETERRVGVDLICLIDRSGSMVRQKINMVQQTLLILLNFLSDQDRLQLIIFNESAEQLTPLKCVTEQNKEYFKSIINSITAQGLTRISAATNLAFQQLNNRKYKNNVSSIFLLSDGHDSQAAYDVEKQINIVKDPFTLHTFGFGDRHDAKLMTSICNLKNGSFYFVQDITLLDEFFVDALGGLISVIGEDVKIQVLSNPDQPYQDIKISKTYGNMWKQNNESYEIHFPQLISGTRKDFVFEIQIPQFMNNINNQQVKIIDAKLTIKNPLNGEIIEKLANLSLTFYNPDQEMIQIDTDPDVQTQYFRVKGTEAIDDARKACEQNKFEDAQARINHILIQIQQNKIANSLCAGIIQDLDQAKQASMITSYKTFGQKQMYQMVTNNYLQGGINSIFTANGKQLQQKQPAHYQNRIQQIMMSKVQNQKSRQHY</sequence>
<dbReference type="PANTHER" id="PTHR10579:SF43">
    <property type="entry name" value="ZINC FINGER (C3HC4-TYPE RING FINGER) FAMILY PROTEIN"/>
    <property type="match status" value="1"/>
</dbReference>
<comment type="caution">
    <text evidence="2">The sequence shown here is derived from an EMBL/GenBank/DDBJ whole genome shotgun (WGS) entry which is preliminary data.</text>
</comment>
<evidence type="ECO:0000313" key="3">
    <source>
        <dbReference type="Proteomes" id="UP000689195"/>
    </source>
</evidence>
<gene>
    <name evidence="2" type="ORF">PPENT_87.1.T1790018</name>
</gene>